<organism evidence="2 3">
    <name type="scientific">Brevibacillus borstelensis AK1</name>
    <dbReference type="NCBI Taxonomy" id="1300222"/>
    <lineage>
        <taxon>Bacteria</taxon>
        <taxon>Bacillati</taxon>
        <taxon>Bacillota</taxon>
        <taxon>Bacilli</taxon>
        <taxon>Bacillales</taxon>
        <taxon>Paenibacillaceae</taxon>
        <taxon>Brevibacillus</taxon>
    </lineage>
</organism>
<keyword evidence="1" id="KW-0812">Transmembrane</keyword>
<dbReference type="EMBL" id="APBN01000011">
    <property type="protein sequence ID" value="EMT50990.1"/>
    <property type="molecule type" value="Genomic_DNA"/>
</dbReference>
<proteinExistence type="predicted"/>
<dbReference type="InterPro" id="IPR019649">
    <property type="entry name" value="DUF2512"/>
</dbReference>
<feature type="transmembrane region" description="Helical" evidence="1">
    <location>
        <begin position="58"/>
        <end position="79"/>
    </location>
</feature>
<feature type="transmembrane region" description="Helical" evidence="1">
    <location>
        <begin position="29"/>
        <end position="46"/>
    </location>
</feature>
<dbReference type="Proteomes" id="UP000012081">
    <property type="component" value="Unassembled WGS sequence"/>
</dbReference>
<evidence type="ECO:0008006" key="4">
    <source>
        <dbReference type="Google" id="ProtNLM"/>
    </source>
</evidence>
<dbReference type="AlphaFoldDB" id="M8E6B2"/>
<name>M8E6B2_9BACL</name>
<comment type="caution">
    <text evidence="2">The sequence shown here is derived from an EMBL/GenBank/DDBJ whole genome shotgun (WGS) entry which is preliminary data.</text>
</comment>
<keyword evidence="1" id="KW-1133">Transmembrane helix</keyword>
<protein>
    <recommendedName>
        <fullName evidence="4">DUF2512 family protein</fullName>
    </recommendedName>
</protein>
<dbReference type="GeneID" id="89499651"/>
<evidence type="ECO:0000313" key="2">
    <source>
        <dbReference type="EMBL" id="EMT50990.1"/>
    </source>
</evidence>
<keyword evidence="1" id="KW-0472">Membrane</keyword>
<evidence type="ECO:0000256" key="1">
    <source>
        <dbReference type="SAM" id="Phobius"/>
    </source>
</evidence>
<sequence>MALYRFIVKLVINGIILVPFIYWFTEATIWASIVTSVGLSIIAYLIGDQLILRASNNLIATVSDAILAAVYLWAVSAFMNWNFSFGEMLFTVVVLGVAEFFYHRFLGRVDEQERQGT</sequence>
<feature type="transmembrane region" description="Helical" evidence="1">
    <location>
        <begin position="85"/>
        <end position="102"/>
    </location>
</feature>
<reference evidence="2 3" key="1">
    <citation type="submission" date="2013-03" db="EMBL/GenBank/DDBJ databases">
        <title>Assembly of a new bacterial strain Brevibacillus borstelensis AK1.</title>
        <authorList>
            <person name="Rajan I."/>
            <person name="PoliReddy D."/>
            <person name="Sugumar T."/>
            <person name="Rathinam K."/>
            <person name="Alqarawi S."/>
            <person name="Khalil A.B."/>
            <person name="Sivakumar N."/>
        </authorList>
    </citation>
    <scope>NUCLEOTIDE SEQUENCE [LARGE SCALE GENOMIC DNA]</scope>
    <source>
        <strain evidence="2 3">AK1</strain>
    </source>
</reference>
<keyword evidence="3" id="KW-1185">Reference proteome</keyword>
<dbReference type="RefSeq" id="WP_003390530.1">
    <property type="nucleotide sequence ID" value="NZ_APBN01000011.1"/>
</dbReference>
<dbReference type="Pfam" id="PF10710">
    <property type="entry name" value="DUF2512"/>
    <property type="match status" value="1"/>
</dbReference>
<evidence type="ECO:0000313" key="3">
    <source>
        <dbReference type="Proteomes" id="UP000012081"/>
    </source>
</evidence>
<accession>M8E6B2</accession>
<dbReference type="PATRIC" id="fig|1300222.3.peg.4277"/>
<gene>
    <name evidence="2" type="ORF">I532_20331</name>
</gene>
<feature type="transmembrane region" description="Helical" evidence="1">
    <location>
        <begin position="7"/>
        <end position="23"/>
    </location>
</feature>